<protein>
    <recommendedName>
        <fullName evidence="1">Reverse transcriptase Ty1/copia-type domain-containing protein</fullName>
    </recommendedName>
</protein>
<gene>
    <name evidence="2" type="primary">LOC107806847</name>
</gene>
<name>A0A1S4BCG3_TOBAC</name>
<accession>A0A1S4BCG3</accession>
<feature type="domain" description="Reverse transcriptase Ty1/copia-type" evidence="1">
    <location>
        <begin position="3"/>
        <end position="56"/>
    </location>
</feature>
<proteinExistence type="predicted"/>
<sequence>MVNVRILVALAPISSWYIFQMDVHNAFLQGDLVEDVYMQIPDGFLSQGEYKKVVNNKADVDDQQLEDKGGYQRIQSHLVAAMRVVRYIKNAPGLGLFMPAASTLKLTAYCDSDWGTCVETRKSVTGYLVKFGDALIS</sequence>
<dbReference type="RefSeq" id="XP_016486584.1">
    <property type="nucleotide sequence ID" value="XM_016631098.1"/>
</dbReference>
<dbReference type="InterPro" id="IPR013103">
    <property type="entry name" value="RVT_2"/>
</dbReference>
<dbReference type="PaxDb" id="4097-A0A1S4BCG3"/>
<evidence type="ECO:0000259" key="1">
    <source>
        <dbReference type="Pfam" id="PF07727"/>
    </source>
</evidence>
<dbReference type="AlphaFoldDB" id="A0A1S4BCG3"/>
<dbReference type="PANTHER" id="PTHR11439:SF516">
    <property type="entry name" value="REVERSE TRANSCRIPTASE TY1_COPIA-TYPE DOMAIN-CONTAINING PROTEIN"/>
    <property type="match status" value="1"/>
</dbReference>
<evidence type="ECO:0000313" key="2">
    <source>
        <dbReference type="RefSeq" id="XP_016486584.1"/>
    </source>
</evidence>
<reference evidence="2" key="1">
    <citation type="submission" date="2025-08" db="UniProtKB">
        <authorList>
            <consortium name="RefSeq"/>
        </authorList>
    </citation>
    <scope>IDENTIFICATION</scope>
</reference>
<dbReference type="Pfam" id="PF07727">
    <property type="entry name" value="RVT_2"/>
    <property type="match status" value="1"/>
</dbReference>
<organism evidence="2">
    <name type="scientific">Nicotiana tabacum</name>
    <name type="common">Common tobacco</name>
    <dbReference type="NCBI Taxonomy" id="4097"/>
    <lineage>
        <taxon>Eukaryota</taxon>
        <taxon>Viridiplantae</taxon>
        <taxon>Streptophyta</taxon>
        <taxon>Embryophyta</taxon>
        <taxon>Tracheophyta</taxon>
        <taxon>Spermatophyta</taxon>
        <taxon>Magnoliopsida</taxon>
        <taxon>eudicotyledons</taxon>
        <taxon>Gunneridae</taxon>
        <taxon>Pentapetalae</taxon>
        <taxon>asterids</taxon>
        <taxon>lamiids</taxon>
        <taxon>Solanales</taxon>
        <taxon>Solanaceae</taxon>
        <taxon>Nicotianoideae</taxon>
        <taxon>Nicotianeae</taxon>
        <taxon>Nicotiana</taxon>
    </lineage>
</organism>
<dbReference type="PANTHER" id="PTHR11439">
    <property type="entry name" value="GAG-POL-RELATED RETROTRANSPOSON"/>
    <property type="match status" value="1"/>
</dbReference>
<dbReference type="OrthoDB" id="1747567at2759"/>
<dbReference type="OMA" id="RCEQIES"/>
<dbReference type="KEGG" id="nta:107806847"/>